<dbReference type="AlphaFoldDB" id="A0A6L2KNS5"/>
<dbReference type="InterPro" id="IPR043128">
    <property type="entry name" value="Rev_trsase/Diguanyl_cyclase"/>
</dbReference>
<evidence type="ECO:0000256" key="6">
    <source>
        <dbReference type="ARBA" id="ARBA00022801"/>
    </source>
</evidence>
<dbReference type="InterPro" id="IPR043502">
    <property type="entry name" value="DNA/RNA_pol_sf"/>
</dbReference>
<dbReference type="Gene3D" id="3.10.10.10">
    <property type="entry name" value="HIV Type 1 Reverse Transcriptase, subunit A, domain 1"/>
    <property type="match status" value="1"/>
</dbReference>
<dbReference type="GO" id="GO:0004519">
    <property type="term" value="F:endonuclease activity"/>
    <property type="evidence" value="ECO:0007669"/>
    <property type="project" value="UniProtKB-KW"/>
</dbReference>
<dbReference type="InterPro" id="IPR050951">
    <property type="entry name" value="Retrovirus_Pol_polyprotein"/>
</dbReference>
<evidence type="ECO:0000256" key="7">
    <source>
        <dbReference type="ARBA" id="ARBA00022918"/>
    </source>
</evidence>
<protein>
    <recommendedName>
        <fullName evidence="1">RNA-directed DNA polymerase</fullName>
        <ecNumber evidence="1">2.7.7.49</ecNumber>
    </recommendedName>
</protein>
<dbReference type="GO" id="GO:0015074">
    <property type="term" value="P:DNA integration"/>
    <property type="evidence" value="ECO:0007669"/>
    <property type="project" value="InterPro"/>
</dbReference>
<dbReference type="InterPro" id="IPR041373">
    <property type="entry name" value="RT_RNaseH"/>
</dbReference>
<evidence type="ECO:0000256" key="1">
    <source>
        <dbReference type="ARBA" id="ARBA00012493"/>
    </source>
</evidence>
<evidence type="ECO:0000256" key="4">
    <source>
        <dbReference type="ARBA" id="ARBA00022722"/>
    </source>
</evidence>
<organism evidence="9">
    <name type="scientific">Tanacetum cinerariifolium</name>
    <name type="common">Dalmatian daisy</name>
    <name type="synonym">Chrysanthemum cinerariifolium</name>
    <dbReference type="NCBI Taxonomy" id="118510"/>
    <lineage>
        <taxon>Eukaryota</taxon>
        <taxon>Viridiplantae</taxon>
        <taxon>Streptophyta</taxon>
        <taxon>Embryophyta</taxon>
        <taxon>Tracheophyta</taxon>
        <taxon>Spermatophyta</taxon>
        <taxon>Magnoliopsida</taxon>
        <taxon>eudicotyledons</taxon>
        <taxon>Gunneridae</taxon>
        <taxon>Pentapetalae</taxon>
        <taxon>asterids</taxon>
        <taxon>campanulids</taxon>
        <taxon>Asterales</taxon>
        <taxon>Asteraceae</taxon>
        <taxon>Asteroideae</taxon>
        <taxon>Anthemideae</taxon>
        <taxon>Anthemidinae</taxon>
        <taxon>Tanacetum</taxon>
    </lineage>
</organism>
<feature type="domain" description="Integrase catalytic" evidence="8">
    <location>
        <begin position="640"/>
        <end position="806"/>
    </location>
</feature>
<dbReference type="Pfam" id="PF00665">
    <property type="entry name" value="rve"/>
    <property type="match status" value="1"/>
</dbReference>
<dbReference type="CDD" id="cd01647">
    <property type="entry name" value="RT_LTR"/>
    <property type="match status" value="1"/>
</dbReference>
<dbReference type="PANTHER" id="PTHR37984">
    <property type="entry name" value="PROTEIN CBG26694"/>
    <property type="match status" value="1"/>
</dbReference>
<dbReference type="InterPro" id="IPR000477">
    <property type="entry name" value="RT_dom"/>
</dbReference>
<keyword evidence="3" id="KW-0548">Nucleotidyltransferase</keyword>
<dbReference type="SUPFAM" id="SSF53098">
    <property type="entry name" value="Ribonuclease H-like"/>
    <property type="match status" value="1"/>
</dbReference>
<keyword evidence="2" id="KW-0808">Transferase</keyword>
<dbReference type="Gene3D" id="3.30.420.10">
    <property type="entry name" value="Ribonuclease H-like superfamily/Ribonuclease H"/>
    <property type="match status" value="1"/>
</dbReference>
<dbReference type="CDD" id="cd00303">
    <property type="entry name" value="retropepsin_like"/>
    <property type="match status" value="1"/>
</dbReference>
<evidence type="ECO:0000259" key="8">
    <source>
        <dbReference type="PROSITE" id="PS50994"/>
    </source>
</evidence>
<sequence>MPLSVWEGLSLPELTPTCMTLELANRSVSKPIGITKDISFKVGVFYFPADFVVIDFEPDPRVSLILERCLLKTSRALIDVHKGELTLRIRNEAITYNLDQTVRYSVNYNQMTANRIDFVCEEYSQEVLGFSNTTTSGNPTPIDDPIVSTTSHTLTPFGDSDFLLFEEADAFLGLEDDPDAPKINPFYYDPEGDILLLEAILNSKPLPPLPNHEQYLPSYKKELKVCEAKTIKSSVDEPPEVELKDLPPHLEYAFLEGDNKRVNPKIHDVIKKEVEKLLDAGLIYPISDSPWASPVHCVPKKGGFTVVENEENELIPTRLVTRWRVCIDYRKLNEATRKDHFPLSFMDQMLERLARNEYYCFLDGFSGYFQIPIDLRDQEKTTFTCPYGTFSYRRMPFGLCNAPGTFQRCMLAIFHDMVEKTMEVLMDDFSVFGNSFENCLSHLDRMLQRCEDTNLSLNWEKGRFMVKEGIVLGHKIFKNEIEVDKAKIDVIAKLPHPTTVKEKTYGSSNLDCPKLGPAIRAYVRGKSFRHSIVHTDHSALKYLFAKKDAKARLLRWVLLLQEFDFHVLNTKGAENLAADHLSRLENPYENVLDPKENNETFPLETLSMVTFRGDSNVPWFADFANYHAGNFIVKGKFSQQDDMPQNSIQVCEIFDVWGIDFMGPFPSLRGNKYILVAVNYFSKWVEAKALPTNDARVVCKFLKSLFVRFGSPRAIISDRGTHFCNDQFSKVMLKYGVTHRLSTAYHPQTSGQVEVSNRGLKRILERTIGENRASWSDKLDDALWAFRTAYKTPIGCTPYKLVYGKACHLSIELEHKAYWALKHANFDLSVTGDHRKKFDFEGWNIPITFRFSMGLQTPDDLSRFWLGFIKKMGVHG</sequence>
<dbReference type="Pfam" id="PF17917">
    <property type="entry name" value="RT_RNaseH"/>
    <property type="match status" value="1"/>
</dbReference>
<dbReference type="Pfam" id="PF00078">
    <property type="entry name" value="RVT_1"/>
    <property type="match status" value="1"/>
</dbReference>
<evidence type="ECO:0000256" key="5">
    <source>
        <dbReference type="ARBA" id="ARBA00022759"/>
    </source>
</evidence>
<dbReference type="InterPro" id="IPR036397">
    <property type="entry name" value="RNaseH_sf"/>
</dbReference>
<dbReference type="InterPro" id="IPR001584">
    <property type="entry name" value="Integrase_cat-core"/>
</dbReference>
<keyword evidence="5" id="KW-0255">Endonuclease</keyword>
<accession>A0A6L2KNS5</accession>
<reference evidence="9" key="1">
    <citation type="journal article" date="2019" name="Sci. Rep.">
        <title>Draft genome of Tanacetum cinerariifolium, the natural source of mosquito coil.</title>
        <authorList>
            <person name="Yamashiro T."/>
            <person name="Shiraishi A."/>
            <person name="Satake H."/>
            <person name="Nakayama K."/>
        </authorList>
    </citation>
    <scope>NUCLEOTIDE SEQUENCE</scope>
</reference>
<dbReference type="PANTHER" id="PTHR37984:SF5">
    <property type="entry name" value="PROTEIN NYNRIN-LIKE"/>
    <property type="match status" value="1"/>
</dbReference>
<dbReference type="Gene3D" id="2.40.70.10">
    <property type="entry name" value="Acid Proteases"/>
    <property type="match status" value="1"/>
</dbReference>
<dbReference type="GO" id="GO:0016787">
    <property type="term" value="F:hydrolase activity"/>
    <property type="evidence" value="ECO:0007669"/>
    <property type="project" value="UniProtKB-KW"/>
</dbReference>
<dbReference type="GO" id="GO:0003676">
    <property type="term" value="F:nucleic acid binding"/>
    <property type="evidence" value="ECO:0007669"/>
    <property type="project" value="InterPro"/>
</dbReference>
<comment type="caution">
    <text evidence="9">The sequence shown here is derived from an EMBL/GenBank/DDBJ whole genome shotgun (WGS) entry which is preliminary data.</text>
</comment>
<dbReference type="GO" id="GO:0003964">
    <property type="term" value="F:RNA-directed DNA polymerase activity"/>
    <property type="evidence" value="ECO:0007669"/>
    <property type="project" value="UniProtKB-KW"/>
</dbReference>
<dbReference type="InterPro" id="IPR012337">
    <property type="entry name" value="RNaseH-like_sf"/>
</dbReference>
<name>A0A6L2KNS5_TANCI</name>
<keyword evidence="4" id="KW-0540">Nuclease</keyword>
<dbReference type="InterPro" id="IPR021109">
    <property type="entry name" value="Peptidase_aspartic_dom_sf"/>
</dbReference>
<dbReference type="SUPFAM" id="SSF56672">
    <property type="entry name" value="DNA/RNA polymerases"/>
    <property type="match status" value="1"/>
</dbReference>
<evidence type="ECO:0000313" key="9">
    <source>
        <dbReference type="EMBL" id="GEU51088.1"/>
    </source>
</evidence>
<evidence type="ECO:0000256" key="3">
    <source>
        <dbReference type="ARBA" id="ARBA00022695"/>
    </source>
</evidence>
<keyword evidence="7 9" id="KW-0695">RNA-directed DNA polymerase</keyword>
<dbReference type="PROSITE" id="PS50994">
    <property type="entry name" value="INTEGRASE"/>
    <property type="match status" value="1"/>
</dbReference>
<proteinExistence type="predicted"/>
<dbReference type="EMBL" id="BKCJ010002812">
    <property type="protein sequence ID" value="GEU51088.1"/>
    <property type="molecule type" value="Genomic_DNA"/>
</dbReference>
<dbReference type="EC" id="2.7.7.49" evidence="1"/>
<dbReference type="Gene3D" id="3.30.70.270">
    <property type="match status" value="1"/>
</dbReference>
<evidence type="ECO:0000256" key="2">
    <source>
        <dbReference type="ARBA" id="ARBA00022679"/>
    </source>
</evidence>
<keyword evidence="6" id="KW-0378">Hydrolase</keyword>
<gene>
    <name evidence="9" type="ORF">Tci_023066</name>
</gene>